<comment type="caution">
    <text evidence="4">The sequence shown here is derived from an EMBL/GenBank/DDBJ whole genome shotgun (WGS) entry which is preliminary data.</text>
</comment>
<dbReference type="Pfam" id="PF06219">
    <property type="entry name" value="DUF1005"/>
    <property type="match status" value="1"/>
</dbReference>
<dbReference type="GO" id="GO:0006075">
    <property type="term" value="P:(1-&gt;3)-beta-D-glucan biosynthetic process"/>
    <property type="evidence" value="ECO:0007669"/>
    <property type="project" value="InterPro"/>
</dbReference>
<dbReference type="InterPro" id="IPR044730">
    <property type="entry name" value="RNase_H-like_dom_plant"/>
</dbReference>
<dbReference type="GO" id="GO:0000148">
    <property type="term" value="C:1,3-beta-D-glucan synthase complex"/>
    <property type="evidence" value="ECO:0007669"/>
    <property type="project" value="InterPro"/>
</dbReference>
<evidence type="ECO:0000313" key="4">
    <source>
        <dbReference type="EMBL" id="KAE8663709.1"/>
    </source>
</evidence>
<gene>
    <name evidence="4" type="ORF">F3Y22_tig00112921pilonHSYRG00052</name>
</gene>
<dbReference type="InterPro" id="IPR035979">
    <property type="entry name" value="RBD_domain_sf"/>
</dbReference>
<dbReference type="InterPro" id="IPR002156">
    <property type="entry name" value="RNaseH_domain"/>
</dbReference>
<feature type="transmembrane region" description="Helical" evidence="2">
    <location>
        <begin position="70"/>
        <end position="93"/>
    </location>
</feature>
<feature type="domain" description="Reverse transcriptase" evidence="3">
    <location>
        <begin position="963"/>
        <end position="1246"/>
    </location>
</feature>
<evidence type="ECO:0000313" key="5">
    <source>
        <dbReference type="Proteomes" id="UP000436088"/>
    </source>
</evidence>
<dbReference type="GO" id="GO:0004523">
    <property type="term" value="F:RNA-DNA hybrid ribonuclease activity"/>
    <property type="evidence" value="ECO:0007669"/>
    <property type="project" value="InterPro"/>
</dbReference>
<dbReference type="InterPro" id="IPR043502">
    <property type="entry name" value="DNA/RNA_pol_sf"/>
</dbReference>
<evidence type="ECO:0000259" key="3">
    <source>
        <dbReference type="PROSITE" id="PS50878"/>
    </source>
</evidence>
<dbReference type="CDD" id="cd06222">
    <property type="entry name" value="RNase_H_like"/>
    <property type="match status" value="1"/>
</dbReference>
<evidence type="ECO:0000256" key="1">
    <source>
        <dbReference type="SAM" id="Coils"/>
    </source>
</evidence>
<dbReference type="PANTHER" id="PTHR12741">
    <property type="entry name" value="LYST-INTERACTING PROTEIN LIP5 DOPAMINE RESPONSIVE PROTEIN DRG-1"/>
    <property type="match status" value="1"/>
</dbReference>
<evidence type="ECO:0000256" key="2">
    <source>
        <dbReference type="SAM" id="Phobius"/>
    </source>
</evidence>
<dbReference type="GO" id="GO:0003843">
    <property type="term" value="F:1,3-beta-D-glucan synthase activity"/>
    <property type="evidence" value="ECO:0007669"/>
    <property type="project" value="InterPro"/>
</dbReference>
<organism evidence="4 5">
    <name type="scientific">Hibiscus syriacus</name>
    <name type="common">Rose of Sharon</name>
    <dbReference type="NCBI Taxonomy" id="106335"/>
    <lineage>
        <taxon>Eukaryota</taxon>
        <taxon>Viridiplantae</taxon>
        <taxon>Streptophyta</taxon>
        <taxon>Embryophyta</taxon>
        <taxon>Tracheophyta</taxon>
        <taxon>Spermatophyta</taxon>
        <taxon>Magnoliopsida</taxon>
        <taxon>eudicotyledons</taxon>
        <taxon>Gunneridae</taxon>
        <taxon>Pentapetalae</taxon>
        <taxon>rosids</taxon>
        <taxon>malvids</taxon>
        <taxon>Malvales</taxon>
        <taxon>Malvaceae</taxon>
        <taxon>Malvoideae</taxon>
        <taxon>Hibiscus</taxon>
    </lineage>
</organism>
<dbReference type="Gene3D" id="3.30.420.10">
    <property type="entry name" value="Ribonuclease H-like superfamily/Ribonuclease H"/>
    <property type="match status" value="1"/>
</dbReference>
<feature type="transmembrane region" description="Helical" evidence="2">
    <location>
        <begin position="150"/>
        <end position="170"/>
    </location>
</feature>
<sequence>MLSCSGFNSTLRWGYVTHHEYIQVGKGRDVGMNQISAFEAKVANGNGEQTLSRDVYRLGRRFDFYKMLSFYFTTVAFYFSSMVTVLTVSVFLYGRLYMVMSGLEEEINTTVRQSKALEEALATQSVFQLGLLLVLPMVMEIGLEKGFRTALGDFVIMQLQLASVFFIFQLGTKAHYFGRTILHGGSKYRATGRGFVVCHENSGSWLFAPFVFNPSGFDWQKKWMTGRIGLGGWEIAVVYGLSWLVMLTALLVLEFERESSLKRAIEMLNGSLIDGRRISIGVAKYNDVRPRIVVNKSPIKLVPDLSTAGPSKLKEADLSRRSVRDDRTYRDSLLTEVTRMNALEYMEKFSEGSHREKTKKNVLEMYIPTEGRSWVRRSLTGIIKLSLDFKSVYEFFFSNGYEVQIAGWGYARNSCAIIFKSQEEISEAWTKKRDEIGFWFGILASLLNEEGVPMAFCQLELSGVPLLCWDESFLVRVAGRWGNNVEIHESTKNRDDLTSARILMRVASPFDVPKFITLGSYGRSYRVSIKVGSPSEDSNLFFKFSPMIGIVGKQFSETGSEEDDYRGKSDYEESSIKSAETFRQKVDLWIEKGMSFGSEGVSDDQNVGNIRGDFTGLGIRFSKSLADGLEAQSDDIELGGLEASNIIPSGPAFVWQCNLEVNKTNSKLTVPISELSKSLSRGRTRLVRRSSLSTKSTTTSEFNLRGSEVPNLVDKTGARSLVEESEGGVEEKHLSIYNSDTSKRRAKIIMGNEAFLDKIIELEKGLKDLSVCVGEDFNVYLCEDEKVGRAQNKLSMRIFTQFIQSTDCKKDGRKAGILSVLKKSKVAIKNWTGQKNQFLGASISDLERRIHKLEEDVQMLQDSSVQGKIEELCNCRSELWRLLKIEEQIWYQNSRKKWINDGDRNTRFFHTCASVRRKRNALNALLIEGNITHDPVNFRGSKHSFREGIFREGGLGDFKVLRKFHRGENWEHGINHTFITLIPKGSNIGSLDDYRPISLVGGVYKILSMCLSRRIRSCMGDIISQSQFAFIPDRKILDCSLIANEGIDYWRKKGLKGCVFKVDFKKSYDMVDWPIIFKVMGKMGFGLTWISWIRKCVSTASISVLVNGSPTEEFSMAKGLRQGCSLSPLLFNLVGELLNLLILRAVSEGLFSGLTVGKEEGSFKLTHLQFADDLIIFCGALKTQIMNVKRVLRVFEVMSGLQLNLKKSSLFGINISQEEVQTWAASIGCSVGSFPSNYLGWKAATLSLAGIMVLIKSVLSLLPTYFMYMFKIPVSILKALNSIMSKFLWGGGGGNGSKKIHWVKWDDVYKPKNEGGLGVRNLTSMNRALLGKWSWRFANERHSVWRNFVCSKYNIDSLRLLFDSKVSPQSSWLWRSVVNNHYKQDSFGSKFRSLCSFYVGNGKLIRFWQDSWAADYPLQFLFPRLFSVSSKRSGKLCEFGEFLPSGWVWDVQVRRNLNDWEVEQWCNLVSFISPYSLSKDSSDILLWKGSGDGCLCKLAVKSELIKRGVQGGKLDQLELFFLSRVRLASWFLAKHKEVSIHKDSLIMDPSLADSYLPYSSMKSSSFPWVPPPSGFFKLNVDAAVSSDWKKSGIGGIWRDHSGSFLGSFQESAGPGPPTMIELKAIQRGISLYASTQGRVKDRLIVESDNRVAVDWINNVNSCPVVYAFMVSMGRRRFGTEFQLKFRILKALLFLQFLSVMNVLFVVCGLTISDVYCHPCLLAHWMGNSPRCDWVAKYNPGAWLILCPDDLRPESWLPWGKLEAWRERGIRDYVCCRFHPLSKVQDRAEVLMSEIHFNAENGGEFFIDTDKQMRQVASTPIPSPQSSEDFSALTPNPGDFVMSCRVHGESKRSKSSVQLAMRHVTCIEDVAILMALAAAIDHSFGLWFIATWIQPELIIESGAFKGHSTWVIWQCPTHQLLAKWGYDSQKKNHVGADLKRNVVENRIMSAW</sequence>
<proteinExistence type="predicted"/>
<dbReference type="SUPFAM" id="SSF54928">
    <property type="entry name" value="RNA-binding domain, RBD"/>
    <property type="match status" value="1"/>
</dbReference>
<keyword evidence="1" id="KW-0175">Coiled coil</keyword>
<dbReference type="Proteomes" id="UP000436088">
    <property type="component" value="Unassembled WGS sequence"/>
</dbReference>
<dbReference type="GO" id="GO:0003676">
    <property type="term" value="F:nucleic acid binding"/>
    <property type="evidence" value="ECO:0007669"/>
    <property type="project" value="InterPro"/>
</dbReference>
<feature type="transmembrane region" description="Helical" evidence="2">
    <location>
        <begin position="125"/>
        <end position="143"/>
    </location>
</feature>
<accession>A0A6A2XY96</accession>
<keyword evidence="2" id="KW-0812">Transmembrane</keyword>
<feature type="coiled-coil region" evidence="1">
    <location>
        <begin position="836"/>
        <end position="863"/>
    </location>
</feature>
<reference evidence="4" key="1">
    <citation type="submission" date="2019-09" db="EMBL/GenBank/DDBJ databases">
        <title>Draft genome information of white flower Hibiscus syriacus.</title>
        <authorList>
            <person name="Kim Y.-M."/>
        </authorList>
    </citation>
    <scope>NUCLEOTIDE SEQUENCE [LARGE SCALE GENOMIC DNA]</scope>
    <source>
        <strain evidence="4">YM2019G1</strain>
    </source>
</reference>
<keyword evidence="5" id="KW-1185">Reference proteome</keyword>
<dbReference type="InterPro" id="IPR036397">
    <property type="entry name" value="RNaseH_sf"/>
</dbReference>
<dbReference type="Pfam" id="PF13456">
    <property type="entry name" value="RVT_3"/>
    <property type="match status" value="1"/>
</dbReference>
<dbReference type="PANTHER" id="PTHR12741:SF16">
    <property type="entry name" value="CALLOSE SYNTHASE 7"/>
    <property type="match status" value="1"/>
</dbReference>
<keyword evidence="2" id="KW-0472">Membrane</keyword>
<dbReference type="InterPro" id="IPR003440">
    <property type="entry name" value="Glyco_trans_48_dom"/>
</dbReference>
<name>A0A6A2XY96_HIBSY</name>
<protein>
    <recommendedName>
        <fullName evidence="3">Reverse transcriptase domain-containing protein</fullName>
    </recommendedName>
</protein>
<dbReference type="PROSITE" id="PS50878">
    <property type="entry name" value="RT_POL"/>
    <property type="match status" value="1"/>
</dbReference>
<dbReference type="Pfam" id="PF02364">
    <property type="entry name" value="Glucan_synthase"/>
    <property type="match status" value="1"/>
</dbReference>
<dbReference type="CDD" id="cd01650">
    <property type="entry name" value="RT_nLTR_like"/>
    <property type="match status" value="1"/>
</dbReference>
<dbReference type="Pfam" id="PF00078">
    <property type="entry name" value="RVT_1"/>
    <property type="match status" value="1"/>
</dbReference>
<keyword evidence="2" id="KW-1133">Transmembrane helix</keyword>
<dbReference type="EMBL" id="VEPZ02001668">
    <property type="protein sequence ID" value="KAE8663709.1"/>
    <property type="molecule type" value="Genomic_DNA"/>
</dbReference>
<feature type="transmembrane region" description="Helical" evidence="2">
    <location>
        <begin position="230"/>
        <end position="253"/>
    </location>
</feature>
<dbReference type="GO" id="GO:0005886">
    <property type="term" value="C:plasma membrane"/>
    <property type="evidence" value="ECO:0007669"/>
    <property type="project" value="TreeGrafter"/>
</dbReference>
<dbReference type="InterPro" id="IPR010410">
    <property type="entry name" value="DUF1005"/>
</dbReference>
<dbReference type="SUPFAM" id="SSF56672">
    <property type="entry name" value="DNA/RNA polymerases"/>
    <property type="match status" value="1"/>
</dbReference>
<dbReference type="InterPro" id="IPR000477">
    <property type="entry name" value="RT_dom"/>
</dbReference>